<keyword evidence="3 6" id="KW-0812">Transmembrane</keyword>
<evidence type="ECO:0000256" key="2">
    <source>
        <dbReference type="ARBA" id="ARBA00022475"/>
    </source>
</evidence>
<feature type="transmembrane region" description="Helical" evidence="6">
    <location>
        <begin position="148"/>
        <end position="168"/>
    </location>
</feature>
<keyword evidence="2" id="KW-1003">Cell membrane</keyword>
<gene>
    <name evidence="7" type="ORF">GCM10007359_12620</name>
</gene>
<dbReference type="AlphaFoldDB" id="A0A917ITN3"/>
<feature type="transmembrane region" description="Helical" evidence="6">
    <location>
        <begin position="25"/>
        <end position="49"/>
    </location>
</feature>
<keyword evidence="8" id="KW-1185">Reference proteome</keyword>
<dbReference type="Proteomes" id="UP000600171">
    <property type="component" value="Unassembled WGS sequence"/>
</dbReference>
<dbReference type="Pfam" id="PF02361">
    <property type="entry name" value="CbiQ"/>
    <property type="match status" value="1"/>
</dbReference>
<protein>
    <submittedName>
        <fullName evidence="7">ABC transporter</fullName>
    </submittedName>
</protein>
<evidence type="ECO:0000256" key="1">
    <source>
        <dbReference type="ARBA" id="ARBA00004141"/>
    </source>
</evidence>
<dbReference type="InterPro" id="IPR003339">
    <property type="entry name" value="ABC/ECF_trnsptr_transmembrane"/>
</dbReference>
<reference evidence="7 8" key="1">
    <citation type="journal article" date="2014" name="Int. J. Syst. Evol. Microbiol.">
        <title>Complete genome sequence of Corynebacterium casei LMG S-19264T (=DSM 44701T), isolated from a smear-ripened cheese.</title>
        <authorList>
            <consortium name="US DOE Joint Genome Institute (JGI-PGF)"/>
            <person name="Walter F."/>
            <person name="Albersmeier A."/>
            <person name="Kalinowski J."/>
            <person name="Ruckert C."/>
        </authorList>
    </citation>
    <scope>NUCLEOTIDE SEQUENCE [LARGE SCALE GENOMIC DNA]</scope>
    <source>
        <strain evidence="7 8">CCM 8669</strain>
    </source>
</reference>
<feature type="transmembrane region" description="Helical" evidence="6">
    <location>
        <begin position="99"/>
        <end position="128"/>
    </location>
</feature>
<dbReference type="InterPro" id="IPR051611">
    <property type="entry name" value="ECF_transporter_component"/>
</dbReference>
<organism evidence="7 8">
    <name type="scientific">Rothia aerolata</name>
    <dbReference type="NCBI Taxonomy" id="1812262"/>
    <lineage>
        <taxon>Bacteria</taxon>
        <taxon>Bacillati</taxon>
        <taxon>Actinomycetota</taxon>
        <taxon>Actinomycetes</taxon>
        <taxon>Micrococcales</taxon>
        <taxon>Micrococcaceae</taxon>
        <taxon>Rothia</taxon>
    </lineage>
</organism>
<dbReference type="CDD" id="cd16914">
    <property type="entry name" value="EcfT"/>
    <property type="match status" value="1"/>
</dbReference>
<evidence type="ECO:0000256" key="4">
    <source>
        <dbReference type="ARBA" id="ARBA00022989"/>
    </source>
</evidence>
<sequence length="267" mass="28661">MNIDLFADSVEKQGAIGRLNAGVKLLATLLMTLALILVKDWVSAGSILLLELIALRAVGVHPLRLLGRFWPVLFGALLSGWSTALLVEKTGRVVLEIGFLLVTTDSLATGFALMLRGLAMVLPGLLLIATSDPTDIADSLAQTAKLPARFVLAALAALRLVGLMFTEWNALGQARRARGLGGRDNPWQTLKTVGGQTFALLVQAIRRGTRLSTTMEARGFGGPEPRTWARQVTYSRGDLFFFLGCLLLIAAGYSISAAAGELTFLWQ</sequence>
<dbReference type="EMBL" id="BMDC01000002">
    <property type="protein sequence ID" value="GGH62427.1"/>
    <property type="molecule type" value="Genomic_DNA"/>
</dbReference>
<dbReference type="PANTHER" id="PTHR34857">
    <property type="entry name" value="SLL0384 PROTEIN"/>
    <property type="match status" value="1"/>
</dbReference>
<dbReference type="PANTHER" id="PTHR34857:SF2">
    <property type="entry name" value="SLL0384 PROTEIN"/>
    <property type="match status" value="1"/>
</dbReference>
<accession>A0A917ITN3</accession>
<evidence type="ECO:0000256" key="6">
    <source>
        <dbReference type="SAM" id="Phobius"/>
    </source>
</evidence>
<evidence type="ECO:0000256" key="5">
    <source>
        <dbReference type="ARBA" id="ARBA00023136"/>
    </source>
</evidence>
<evidence type="ECO:0000313" key="7">
    <source>
        <dbReference type="EMBL" id="GGH62427.1"/>
    </source>
</evidence>
<feature type="transmembrane region" description="Helical" evidence="6">
    <location>
        <begin position="69"/>
        <end position="87"/>
    </location>
</feature>
<feature type="transmembrane region" description="Helical" evidence="6">
    <location>
        <begin position="239"/>
        <end position="259"/>
    </location>
</feature>
<evidence type="ECO:0000313" key="8">
    <source>
        <dbReference type="Proteomes" id="UP000600171"/>
    </source>
</evidence>
<dbReference type="GO" id="GO:0005886">
    <property type="term" value="C:plasma membrane"/>
    <property type="evidence" value="ECO:0007669"/>
    <property type="project" value="UniProtKB-ARBA"/>
</dbReference>
<keyword evidence="4 6" id="KW-1133">Transmembrane helix</keyword>
<keyword evidence="5 6" id="KW-0472">Membrane</keyword>
<proteinExistence type="predicted"/>
<comment type="subcellular location">
    <subcellularLocation>
        <location evidence="1">Membrane</location>
        <topology evidence="1">Multi-pass membrane protein</topology>
    </subcellularLocation>
</comment>
<comment type="caution">
    <text evidence="7">The sequence shown here is derived from an EMBL/GenBank/DDBJ whole genome shotgun (WGS) entry which is preliminary data.</text>
</comment>
<name>A0A917ITN3_9MICC</name>
<dbReference type="RefSeq" id="WP_229723115.1">
    <property type="nucleotide sequence ID" value="NZ_BMDC01000002.1"/>
</dbReference>
<evidence type="ECO:0000256" key="3">
    <source>
        <dbReference type="ARBA" id="ARBA00022692"/>
    </source>
</evidence>